<protein>
    <recommendedName>
        <fullName evidence="3">Glycosyltransferase 2-like domain-containing protein</fullName>
    </recommendedName>
</protein>
<dbReference type="SUPFAM" id="SSF53448">
    <property type="entry name" value="Nucleotide-diphospho-sugar transferases"/>
    <property type="match status" value="1"/>
</dbReference>
<name>A0A5M3XLS7_9ACTN</name>
<dbReference type="EMBL" id="BLAF01000030">
    <property type="protein sequence ID" value="GES22347.1"/>
    <property type="molecule type" value="Genomic_DNA"/>
</dbReference>
<dbReference type="AlphaFoldDB" id="A0A5M3XLS7"/>
<dbReference type="RefSeq" id="WP_155347300.1">
    <property type="nucleotide sequence ID" value="NZ_BAAAHM010000015.1"/>
</dbReference>
<keyword evidence="2" id="KW-1185">Reference proteome</keyword>
<dbReference type="OrthoDB" id="6713581at2"/>
<dbReference type="Proteomes" id="UP000377595">
    <property type="component" value="Unassembled WGS sequence"/>
</dbReference>
<gene>
    <name evidence="1" type="ORF">Aple_052440</name>
</gene>
<accession>A0A5M3XLS7</accession>
<sequence length="526" mass="56137">MISEIRATLDEVLVERDLAVAVVACAGFDEPAQLVGGLRDSTVLVNLDEPVPELPAVADGIAVVVRTPADLSWIAGGTLTLPSSRRQVVHLVEAPAWWRPPLPFAAAGFATRALGSLRAGRHGDSGWILEAHFSAAVPAGWLLRSLTASSPAYGEEPLVDLRSANPIGFLAEPELGPVRLTVRDGAILDGATRVLTLPRSGRLGESDIERLRPFHSVTVDWHDAEPLAAARLVAGLAAAGVPLRAADVPAEQRALLGTALCELIETVPQDLLAREEHSIRLRRTALLAHAGITRLPSVSVLLATRRPGLVGFALAQIGDQRGVDVEIIVAGHGFDPAPLAGVGVTTLECAGNVPLGAMLNLAAERASGEVLTKWDDDDWYSPDHLLDLSLASRYSGAELTGTPAELIYLEGPDVTVRHRWRTETRQDFVAGGTLFLPRTVFDAVGGFRPIPKTVDGELLRAVRQAGGQIYQAHGLGYVLRRGRPELHTWQEGDDYFLDRAVSRWDGRRSASHASTSASSALDIAST</sequence>
<dbReference type="Gene3D" id="3.90.550.10">
    <property type="entry name" value="Spore Coat Polysaccharide Biosynthesis Protein SpsA, Chain A"/>
    <property type="match status" value="1"/>
</dbReference>
<evidence type="ECO:0000313" key="1">
    <source>
        <dbReference type="EMBL" id="GES22347.1"/>
    </source>
</evidence>
<proteinExistence type="predicted"/>
<evidence type="ECO:0000313" key="2">
    <source>
        <dbReference type="Proteomes" id="UP000377595"/>
    </source>
</evidence>
<reference evidence="1 2" key="1">
    <citation type="submission" date="2019-10" db="EMBL/GenBank/DDBJ databases">
        <title>Whole genome shotgun sequence of Acrocarpospora pleiomorpha NBRC 16267.</title>
        <authorList>
            <person name="Ichikawa N."/>
            <person name="Kimura A."/>
            <person name="Kitahashi Y."/>
            <person name="Komaki H."/>
            <person name="Oguchi A."/>
        </authorList>
    </citation>
    <scope>NUCLEOTIDE SEQUENCE [LARGE SCALE GENOMIC DNA]</scope>
    <source>
        <strain evidence="1 2">NBRC 16267</strain>
    </source>
</reference>
<organism evidence="1 2">
    <name type="scientific">Acrocarpospora pleiomorpha</name>
    <dbReference type="NCBI Taxonomy" id="90975"/>
    <lineage>
        <taxon>Bacteria</taxon>
        <taxon>Bacillati</taxon>
        <taxon>Actinomycetota</taxon>
        <taxon>Actinomycetes</taxon>
        <taxon>Streptosporangiales</taxon>
        <taxon>Streptosporangiaceae</taxon>
        <taxon>Acrocarpospora</taxon>
    </lineage>
</organism>
<dbReference type="InterPro" id="IPR029044">
    <property type="entry name" value="Nucleotide-diphossugar_trans"/>
</dbReference>
<comment type="caution">
    <text evidence="1">The sequence shown here is derived from an EMBL/GenBank/DDBJ whole genome shotgun (WGS) entry which is preliminary data.</text>
</comment>
<evidence type="ECO:0008006" key="3">
    <source>
        <dbReference type="Google" id="ProtNLM"/>
    </source>
</evidence>